<keyword evidence="5" id="KW-1185">Reference proteome</keyword>
<feature type="compositionally biased region" description="Low complexity" evidence="2">
    <location>
        <begin position="39"/>
        <end position="54"/>
    </location>
</feature>
<feature type="region of interest" description="Disordered" evidence="2">
    <location>
        <begin position="667"/>
        <end position="694"/>
    </location>
</feature>
<dbReference type="InterPro" id="IPR056023">
    <property type="entry name" value="DUF7603"/>
</dbReference>
<feature type="compositionally biased region" description="Acidic residues" evidence="2">
    <location>
        <begin position="264"/>
        <end position="279"/>
    </location>
</feature>
<feature type="compositionally biased region" description="Polar residues" evidence="2">
    <location>
        <begin position="252"/>
        <end position="261"/>
    </location>
</feature>
<organism evidence="4 5">
    <name type="scientific">Cladobotryum mycophilum</name>
    <dbReference type="NCBI Taxonomy" id="491253"/>
    <lineage>
        <taxon>Eukaryota</taxon>
        <taxon>Fungi</taxon>
        <taxon>Dikarya</taxon>
        <taxon>Ascomycota</taxon>
        <taxon>Pezizomycotina</taxon>
        <taxon>Sordariomycetes</taxon>
        <taxon>Hypocreomycetidae</taxon>
        <taxon>Hypocreales</taxon>
        <taxon>Hypocreaceae</taxon>
        <taxon>Cladobotryum</taxon>
    </lineage>
</organism>
<proteinExistence type="predicted"/>
<feature type="compositionally biased region" description="Low complexity" evidence="2">
    <location>
        <begin position="483"/>
        <end position="492"/>
    </location>
</feature>
<feature type="coiled-coil region" evidence="1">
    <location>
        <begin position="925"/>
        <end position="977"/>
    </location>
</feature>
<gene>
    <name evidence="4" type="ORF">PT974_09055</name>
</gene>
<feature type="compositionally biased region" description="Basic and acidic residues" evidence="2">
    <location>
        <begin position="307"/>
        <end position="326"/>
    </location>
</feature>
<feature type="region of interest" description="Disordered" evidence="2">
    <location>
        <begin position="983"/>
        <end position="1008"/>
    </location>
</feature>
<feature type="compositionally biased region" description="Low complexity" evidence="2">
    <location>
        <begin position="670"/>
        <end position="687"/>
    </location>
</feature>
<feature type="compositionally biased region" description="Polar residues" evidence="2">
    <location>
        <begin position="330"/>
        <end position="340"/>
    </location>
</feature>
<feature type="region of interest" description="Disordered" evidence="2">
    <location>
        <begin position="198"/>
        <end position="232"/>
    </location>
</feature>
<evidence type="ECO:0000313" key="4">
    <source>
        <dbReference type="EMBL" id="KAK5990782.1"/>
    </source>
</evidence>
<evidence type="ECO:0000313" key="5">
    <source>
        <dbReference type="Proteomes" id="UP001338125"/>
    </source>
</evidence>
<feature type="coiled-coil region" evidence="1">
    <location>
        <begin position="713"/>
        <end position="893"/>
    </location>
</feature>
<keyword evidence="1" id="KW-0175">Coiled coil</keyword>
<feature type="compositionally biased region" description="Low complexity" evidence="2">
    <location>
        <begin position="1"/>
        <end position="19"/>
    </location>
</feature>
<accession>A0ABR0SG45</accession>
<feature type="compositionally biased region" description="Polar residues" evidence="2">
    <location>
        <begin position="364"/>
        <end position="375"/>
    </location>
</feature>
<dbReference type="Pfam" id="PF24554">
    <property type="entry name" value="DUF7603"/>
    <property type="match status" value="1"/>
</dbReference>
<evidence type="ECO:0000256" key="2">
    <source>
        <dbReference type="SAM" id="MobiDB-lite"/>
    </source>
</evidence>
<protein>
    <recommendedName>
        <fullName evidence="3">DUF7603 domain-containing protein</fullName>
    </recommendedName>
</protein>
<feature type="compositionally biased region" description="Polar residues" evidence="2">
    <location>
        <begin position="469"/>
        <end position="479"/>
    </location>
</feature>
<comment type="caution">
    <text evidence="4">The sequence shown here is derived from an EMBL/GenBank/DDBJ whole genome shotgun (WGS) entry which is preliminary data.</text>
</comment>
<evidence type="ECO:0000259" key="3">
    <source>
        <dbReference type="Pfam" id="PF24554"/>
    </source>
</evidence>
<feature type="coiled-coil region" evidence="1">
    <location>
        <begin position="1012"/>
        <end position="1081"/>
    </location>
</feature>
<feature type="region of interest" description="Disordered" evidence="2">
    <location>
        <begin position="1"/>
        <end position="109"/>
    </location>
</feature>
<evidence type="ECO:0000256" key="1">
    <source>
        <dbReference type="SAM" id="Coils"/>
    </source>
</evidence>
<feature type="domain" description="DUF7603" evidence="3">
    <location>
        <begin position="853"/>
        <end position="944"/>
    </location>
</feature>
<dbReference type="EMBL" id="JAVFKD010000014">
    <property type="protein sequence ID" value="KAK5990782.1"/>
    <property type="molecule type" value="Genomic_DNA"/>
</dbReference>
<feature type="region of interest" description="Disordered" evidence="2">
    <location>
        <begin position="248"/>
        <end position="405"/>
    </location>
</feature>
<feature type="compositionally biased region" description="Low complexity" evidence="2">
    <location>
        <begin position="986"/>
        <end position="999"/>
    </location>
</feature>
<sequence>MESQPAPSGPQSQSHAATSPPTPPPLTTTNTMAIASLISPDSEAASASSDVSLSQHYPPLMPSPPSPSQDNEIINRNRNHNHTHSHTHNHYNHYNNHYYPTPTAPQHSRSQTFDNAIATAPVVVSLPPRFSGPIRRKPVSSTASLLVTPFVPHAPQPAQTISDLPQPDCRFDRPPSIDSPTLYDYPASVRYSLIASQLSGSRSAPTYDDTVLESRNHPAESGVATTTETDSAELSDVFSEYDLLISDLTPDATPNTTSSTKGIDDDDNDNNGDESDNTSDIESLYADNINSNPSPPMFVPKPSPPHLRLEKVDSAIGREEGPRTLIDDSPQLSALGTSPGLNKPLPKSPGQSSPSASFFAWGSPSPSVTEFSSIPSPLLPAKNGLTNDGRRSTKSSFADDTKTDAASNSIRYADTYLSTPSPSSPALSTSHSVTLVDEMEDELKAISSELAASIRREMDLEDLVDRLQEQINNPQAPNKRSSDYFSDSGYSSAKLSDYDQGREEVEKIQRRSEQEKASLRLELMGKVQDERSRRKELDRKIKDLAEKASHVDIAHINSLDANDRIRTLEDTCEDLRRKLSEERESRTNIEDLLSALKGELRDACDERDNLRDEVIPELRARIEGLETEAAEYAGLTYESARMQQQLESLREENSSLRNSIISGPEELSKRLSGGLSRSNSLGPSSMRGPKTPFALTRTDSFKNAAAAAPNDSREDLVQKLKDVELQRDALHSALKSLLERQEFQNREYQKKIRILENERQRLVTNSPRKAGFEKDMSKLRTEINLLRRRAEDALEQKWQVEKGLSGLKMDLDRAEEEIESLRNLLKEKDILIPPSLARSSVSSEVGREPVTSESLENAYKELQNAYAESLERIKQLEEEAGSTEELNQSAQRIDHLASQVQQQLTANTDLRERLSAAVSRGDTDRKANSMRIAEMQERLRHLEDQVISAQTASEERVARHEEEVARIRESHNEQLRRFQIDGRGGTKTSLKSMMSSTSTGFGGPLRPVPTKSFEEEAEMRNLRAKVAELEKALADTEKEMQEVVARMSMAQVEVLNLQEAREAAVRETRRLEQIVKQEQSKGRGGLFFGRS</sequence>
<feature type="compositionally biased region" description="Pro residues" evidence="2">
    <location>
        <begin position="293"/>
        <end position="305"/>
    </location>
</feature>
<reference evidence="4 5" key="1">
    <citation type="submission" date="2024-01" db="EMBL/GenBank/DDBJ databases">
        <title>Complete genome of Cladobotryum mycophilum ATHUM6906.</title>
        <authorList>
            <person name="Christinaki A.C."/>
            <person name="Myridakis A.I."/>
            <person name="Kouvelis V.N."/>
        </authorList>
    </citation>
    <scope>NUCLEOTIDE SEQUENCE [LARGE SCALE GENOMIC DNA]</scope>
    <source>
        <strain evidence="4 5">ATHUM6906</strain>
    </source>
</reference>
<dbReference type="Proteomes" id="UP001338125">
    <property type="component" value="Unassembled WGS sequence"/>
</dbReference>
<feature type="compositionally biased region" description="Basic residues" evidence="2">
    <location>
        <begin position="77"/>
        <end position="91"/>
    </location>
</feature>
<name>A0ABR0SG45_9HYPO</name>
<feature type="region of interest" description="Disordered" evidence="2">
    <location>
        <begin position="466"/>
        <end position="502"/>
    </location>
</feature>